<evidence type="ECO:0000313" key="3">
    <source>
        <dbReference type="Proteomes" id="UP000051184"/>
    </source>
</evidence>
<feature type="compositionally biased region" description="Polar residues" evidence="1">
    <location>
        <begin position="16"/>
        <end position="26"/>
    </location>
</feature>
<sequence length="90" mass="10069">MGKIAQNALGKAAHDWSNTLSENGTCHNEEDEMSAETLVPTKAKRAVPLTRLTVQSVAFLKLQAQRVLSLKRFASRRIALPEIFPGKWYM</sequence>
<feature type="region of interest" description="Disordered" evidence="1">
    <location>
        <begin position="1"/>
        <end position="37"/>
    </location>
</feature>
<organism evidence="2 3">
    <name type="scientific">Cognatishimia activa</name>
    <dbReference type="NCBI Taxonomy" id="1715691"/>
    <lineage>
        <taxon>Bacteria</taxon>
        <taxon>Pseudomonadati</taxon>
        <taxon>Pseudomonadota</taxon>
        <taxon>Alphaproteobacteria</taxon>
        <taxon>Rhodobacterales</taxon>
        <taxon>Paracoccaceae</taxon>
        <taxon>Cognatishimia</taxon>
    </lineage>
</organism>
<evidence type="ECO:0000313" key="2">
    <source>
        <dbReference type="EMBL" id="CUK26848.1"/>
    </source>
</evidence>
<proteinExistence type="predicted"/>
<name>A0A0N7MC03_9RHOB</name>
<dbReference type="EMBL" id="CYUE01000020">
    <property type="protein sequence ID" value="CUK26848.1"/>
    <property type="molecule type" value="Genomic_DNA"/>
</dbReference>
<dbReference type="Proteomes" id="UP000051184">
    <property type="component" value="Unassembled WGS sequence"/>
</dbReference>
<gene>
    <name evidence="2" type="ORF">TA5114_02666</name>
</gene>
<protein>
    <submittedName>
        <fullName evidence="2">Uncharacterized protein</fullName>
    </submittedName>
</protein>
<accession>A0A0N7MC03</accession>
<evidence type="ECO:0000256" key="1">
    <source>
        <dbReference type="SAM" id="MobiDB-lite"/>
    </source>
</evidence>
<dbReference type="AlphaFoldDB" id="A0A0N7MC03"/>
<keyword evidence="3" id="KW-1185">Reference proteome</keyword>
<reference evidence="3" key="1">
    <citation type="submission" date="2015-09" db="EMBL/GenBank/DDBJ databases">
        <authorList>
            <person name="Rodrigo-Torres Lidia"/>
            <person name="Arahal R.David."/>
        </authorList>
    </citation>
    <scope>NUCLEOTIDE SEQUENCE [LARGE SCALE GENOMIC DNA]</scope>
    <source>
        <strain evidence="3">CECT 5114</strain>
    </source>
</reference>